<keyword evidence="3" id="KW-1185">Reference proteome</keyword>
<proteinExistence type="predicted"/>
<evidence type="ECO:0000313" key="3">
    <source>
        <dbReference type="Proteomes" id="UP001199424"/>
    </source>
</evidence>
<sequence length="132" mass="16332">MFLEKLRRFMYGRYGTDELNLVLMILGIIVMFLSRIFWFWPLAIISYALYIYALFRMFSRNIPARQKEYYSFLKVWTPVQKWFRIKKTAFRERKQYKYFRCPGCRQQLRAPRGRGKILVTCQRCHKQFKQKT</sequence>
<keyword evidence="1" id="KW-0472">Membrane</keyword>
<keyword evidence="1" id="KW-1133">Transmembrane helix</keyword>
<organism evidence="2 3">
    <name type="scientific">Hominenteromicrobium mulieris</name>
    <dbReference type="NCBI Taxonomy" id="2885357"/>
    <lineage>
        <taxon>Bacteria</taxon>
        <taxon>Bacillati</taxon>
        <taxon>Bacillota</taxon>
        <taxon>Clostridia</taxon>
        <taxon>Eubacteriales</taxon>
        <taxon>Oscillospiraceae</taxon>
        <taxon>Hominenteromicrobium</taxon>
    </lineage>
</organism>
<evidence type="ECO:0000313" key="2">
    <source>
        <dbReference type="EMBL" id="MCC2137595.1"/>
    </source>
</evidence>
<dbReference type="RefSeq" id="WP_308449781.1">
    <property type="nucleotide sequence ID" value="NZ_JAJEQC010000012.1"/>
</dbReference>
<evidence type="ECO:0000256" key="1">
    <source>
        <dbReference type="SAM" id="Phobius"/>
    </source>
</evidence>
<comment type="caution">
    <text evidence="2">The sequence shown here is derived from an EMBL/GenBank/DDBJ whole genome shotgun (WGS) entry which is preliminary data.</text>
</comment>
<protein>
    <recommendedName>
        <fullName evidence="4">Zn-finger containing protein</fullName>
    </recommendedName>
</protein>
<dbReference type="Proteomes" id="UP001199424">
    <property type="component" value="Unassembled WGS sequence"/>
</dbReference>
<evidence type="ECO:0008006" key="4">
    <source>
        <dbReference type="Google" id="ProtNLM"/>
    </source>
</evidence>
<dbReference type="EMBL" id="JAJEQC010000012">
    <property type="protein sequence ID" value="MCC2137595.1"/>
    <property type="molecule type" value="Genomic_DNA"/>
</dbReference>
<dbReference type="AlphaFoldDB" id="A0AAE3AJ98"/>
<gene>
    <name evidence="2" type="ORF">LKD31_11315</name>
</gene>
<reference evidence="2" key="1">
    <citation type="submission" date="2021-10" db="EMBL/GenBank/DDBJ databases">
        <title>Anaerobic single-cell dispensing facilitates the cultivation of human gut bacteria.</title>
        <authorList>
            <person name="Afrizal A."/>
        </authorList>
    </citation>
    <scope>NUCLEOTIDE SEQUENCE</scope>
    <source>
        <strain evidence="2">CLA-AA-H250</strain>
    </source>
</reference>
<accession>A0AAE3AJ98</accession>
<name>A0AAE3AJ98_9FIRM</name>
<feature type="transmembrane region" description="Helical" evidence="1">
    <location>
        <begin position="21"/>
        <end position="38"/>
    </location>
</feature>
<feature type="transmembrane region" description="Helical" evidence="1">
    <location>
        <begin position="44"/>
        <end position="59"/>
    </location>
</feature>
<keyword evidence="1" id="KW-0812">Transmembrane</keyword>